<reference evidence="3 4" key="1">
    <citation type="submission" date="2020-10" db="EMBL/GenBank/DDBJ databases">
        <title>The Coptis chinensis genome and diversification of protoberbering-type alkaloids.</title>
        <authorList>
            <person name="Wang B."/>
            <person name="Shu S."/>
            <person name="Song C."/>
            <person name="Liu Y."/>
        </authorList>
    </citation>
    <scope>NUCLEOTIDE SEQUENCE [LARGE SCALE GENOMIC DNA]</scope>
    <source>
        <strain evidence="3">HL-2020</strain>
        <tissue evidence="3">Leaf</tissue>
    </source>
</reference>
<dbReference type="PRINTS" id="PR00625">
    <property type="entry name" value="JDOMAIN"/>
</dbReference>
<proteinExistence type="predicted"/>
<dbReference type="Pfam" id="PF00226">
    <property type="entry name" value="DnaJ"/>
    <property type="match status" value="1"/>
</dbReference>
<comment type="caution">
    <text evidence="3">The sequence shown here is derived from an EMBL/GenBank/DDBJ whole genome shotgun (WGS) entry which is preliminary data.</text>
</comment>
<organism evidence="3 4">
    <name type="scientific">Coptis chinensis</name>
    <dbReference type="NCBI Taxonomy" id="261450"/>
    <lineage>
        <taxon>Eukaryota</taxon>
        <taxon>Viridiplantae</taxon>
        <taxon>Streptophyta</taxon>
        <taxon>Embryophyta</taxon>
        <taxon>Tracheophyta</taxon>
        <taxon>Spermatophyta</taxon>
        <taxon>Magnoliopsida</taxon>
        <taxon>Ranunculales</taxon>
        <taxon>Ranunculaceae</taxon>
        <taxon>Coptidoideae</taxon>
        <taxon>Coptis</taxon>
    </lineage>
</organism>
<dbReference type="PANTHER" id="PTHR45089:SF24">
    <property type="entry name" value="DNAJ HEAT SHOCK N-TERMINAL DOMAIN-CONTAINING PROTEIN"/>
    <property type="match status" value="1"/>
</dbReference>
<dbReference type="Proteomes" id="UP000631114">
    <property type="component" value="Unassembled WGS sequence"/>
</dbReference>
<feature type="compositionally biased region" description="Basic and acidic residues" evidence="1">
    <location>
        <begin position="286"/>
        <end position="304"/>
    </location>
</feature>
<evidence type="ECO:0000313" key="3">
    <source>
        <dbReference type="EMBL" id="KAF9622424.1"/>
    </source>
</evidence>
<dbReference type="InterPro" id="IPR036869">
    <property type="entry name" value="J_dom_sf"/>
</dbReference>
<feature type="compositionally biased region" description="Basic and acidic residues" evidence="1">
    <location>
        <begin position="405"/>
        <end position="417"/>
    </location>
</feature>
<feature type="domain" description="J" evidence="2">
    <location>
        <begin position="67"/>
        <end position="131"/>
    </location>
</feature>
<name>A0A835IS72_9MAGN</name>
<dbReference type="PROSITE" id="PS50076">
    <property type="entry name" value="DNAJ_2"/>
    <property type="match status" value="1"/>
</dbReference>
<dbReference type="CDD" id="cd06257">
    <property type="entry name" value="DnaJ"/>
    <property type="match status" value="1"/>
</dbReference>
<dbReference type="PANTHER" id="PTHR45089">
    <property type="entry name" value="DNAJ HEAT SHOCK AMINO-TERMINAL DOMAIN PROTEIN-RELATED"/>
    <property type="match status" value="1"/>
</dbReference>
<evidence type="ECO:0000313" key="4">
    <source>
        <dbReference type="Proteomes" id="UP000631114"/>
    </source>
</evidence>
<feature type="region of interest" description="Disordered" evidence="1">
    <location>
        <begin position="267"/>
        <end position="316"/>
    </location>
</feature>
<dbReference type="InterPro" id="IPR024593">
    <property type="entry name" value="DUF3444"/>
</dbReference>
<protein>
    <recommendedName>
        <fullName evidence="2">J domain-containing protein</fullName>
    </recommendedName>
</protein>
<dbReference type="EMBL" id="JADFTS010000002">
    <property type="protein sequence ID" value="KAF9622424.1"/>
    <property type="molecule type" value="Genomic_DNA"/>
</dbReference>
<dbReference type="OrthoDB" id="10250354at2759"/>
<feature type="compositionally biased region" description="Acidic residues" evidence="1">
    <location>
        <begin position="516"/>
        <end position="525"/>
    </location>
</feature>
<sequence>MDCNKDEAIKAKEIAEKKIQNKDFTGAKKIATKALHLWPNLAGIPQILTVCDVHCSAEQKFLGNDKDWYGILQVEVTSDEASIKKQYRKLALLLHPDKNKLHGAEAAFKLIGEAHRVLTDRVKRSLFDMKYKALKDRSEVPQQGQQWPNPVRTGVAKSYGNVSRPHYTSVNLPPQPAPPPNVRSTFWTACPYCAMIYQYYNDLLKRTLQCQSCMKPFVAYDLNLHRVPAGVPLGAPWNQPAVPQQNEVGQDGQKVGSQSTVQDLPPNMGFQGHKSGTSNVNGISEAKGEEDKGVNEEDRMEGQNRAKHREVPQQSVVGQDGHKVGLQSTFQGLPPNMGFQGCKAGTSNVNGISKTNGKEGKGVNKKDIMEGQNKHRFEAEDCNAGRKRKNPESESCESCNTESSTRSDDIKIPDDIKGSVPVAQNSGSPESLNTRRSARQKRQAICDEDNNDYHVGSQRHSKTSFVVKNRCKSTSREEGSKIVKPKESAPKKQISRNGNVKGKPSKSNGESAVGTESDEEESEIDGIEVPDPEFYVFDNDRKEDCFKSDQMWAVYDDMDSMPRFYAWIRKVFSPALKVKFTWLEAKPDDQDEKIWVEAQLPASCGKFKLGKTEIVEGVNMFSHKVICVKSSGRGTFEIYPRKGETWAVFKNWDLKWSLDCDYELEFVEILSDYDEQYGVGVVYLDKVKGFVSLFQPKNGQAPSQIPPKELYKFSHMVPSYRTLGKERGGIPEGSFELDPASLPSNLLEAKKV</sequence>
<evidence type="ECO:0000259" key="2">
    <source>
        <dbReference type="PROSITE" id="PS50076"/>
    </source>
</evidence>
<dbReference type="Gene3D" id="1.10.287.110">
    <property type="entry name" value="DnaJ domain"/>
    <property type="match status" value="1"/>
</dbReference>
<keyword evidence="4" id="KW-1185">Reference proteome</keyword>
<dbReference type="Pfam" id="PF11926">
    <property type="entry name" value="DUF3444"/>
    <property type="match status" value="1"/>
</dbReference>
<feature type="compositionally biased region" description="Basic and acidic residues" evidence="1">
    <location>
        <begin position="356"/>
        <end position="379"/>
    </location>
</feature>
<dbReference type="InterPro" id="IPR001623">
    <property type="entry name" value="DnaJ_domain"/>
</dbReference>
<dbReference type="AlphaFoldDB" id="A0A835IS72"/>
<feature type="compositionally biased region" description="Polar residues" evidence="1">
    <location>
        <begin position="422"/>
        <end position="435"/>
    </location>
</feature>
<feature type="compositionally biased region" description="Basic and acidic residues" evidence="1">
    <location>
        <begin position="474"/>
        <end position="490"/>
    </location>
</feature>
<dbReference type="SUPFAM" id="SSF46565">
    <property type="entry name" value="Chaperone J-domain"/>
    <property type="match status" value="1"/>
</dbReference>
<evidence type="ECO:0000256" key="1">
    <source>
        <dbReference type="SAM" id="MobiDB-lite"/>
    </source>
</evidence>
<feature type="region of interest" description="Disordered" evidence="1">
    <location>
        <begin position="350"/>
        <end position="525"/>
    </location>
</feature>
<dbReference type="SMART" id="SM00271">
    <property type="entry name" value="DnaJ"/>
    <property type="match status" value="1"/>
</dbReference>
<accession>A0A835IS72</accession>
<gene>
    <name evidence="3" type="ORF">IFM89_031227</name>
</gene>